<evidence type="ECO:0000313" key="2">
    <source>
        <dbReference type="Proteomes" id="UP000063234"/>
    </source>
</evidence>
<name>A0A0S3QSS9_THET7</name>
<dbReference type="PROSITE" id="PS51257">
    <property type="entry name" value="PROKAR_LIPOPROTEIN"/>
    <property type="match status" value="1"/>
</dbReference>
<dbReference type="RefSeq" id="WP_068549320.1">
    <property type="nucleotide sequence ID" value="NZ_AP013035.1"/>
</dbReference>
<dbReference type="SUPFAM" id="SSF159594">
    <property type="entry name" value="XCC0632-like"/>
    <property type="match status" value="1"/>
</dbReference>
<sequence>MKRLILAILPLFVFLACFPVSNKKRNVYYFRLEPSYSLNGTYNGTSCLYKVEAVGLLNGNRIVYKKDSYYCKYSSFFWFCSVPCMLRETLLSRVFSGKNCVGNRLLNLYVWDFEPVVEDQESFAYVKISGVIVDPDDHSLSSRTFEYRIPSANSSFLGYKQALDKATELFLKDLVQWLNSFGETGNERD</sequence>
<dbReference type="Proteomes" id="UP000063234">
    <property type="component" value="Chromosome"/>
</dbReference>
<evidence type="ECO:0000313" key="1">
    <source>
        <dbReference type="EMBL" id="BAT71389.1"/>
    </source>
</evidence>
<accession>A0A0S3QSS9</accession>
<dbReference type="AlphaFoldDB" id="A0A0S3QSS9"/>
<keyword evidence="2" id="KW-1185">Reference proteome</keyword>
<proteinExistence type="predicted"/>
<protein>
    <recommendedName>
        <fullName evidence="3">ABC-type transport auxiliary lipoprotein component domain-containing protein</fullName>
    </recommendedName>
</protein>
<organism evidence="1 2">
    <name type="scientific">Thermosulfidibacter takaii (strain DSM 17441 / JCM 13301 / NBRC 103674 / ABI70S6)</name>
    <dbReference type="NCBI Taxonomy" id="1298851"/>
    <lineage>
        <taxon>Bacteria</taxon>
        <taxon>Pseudomonadati</taxon>
        <taxon>Thermosulfidibacterota</taxon>
        <taxon>Thermosulfidibacteria</taxon>
        <taxon>Thermosulfidibacterales</taxon>
        <taxon>Thermosulfidibacteraceae</taxon>
    </lineage>
</organism>
<dbReference type="Gene3D" id="3.40.50.10610">
    <property type="entry name" value="ABC-type transport auxiliary lipoprotein component"/>
    <property type="match status" value="1"/>
</dbReference>
<evidence type="ECO:0008006" key="3">
    <source>
        <dbReference type="Google" id="ProtNLM"/>
    </source>
</evidence>
<dbReference type="STRING" id="1298851.TST_0583"/>
<gene>
    <name evidence="1" type="ORF">TST_0583</name>
</gene>
<dbReference type="EMBL" id="AP013035">
    <property type="protein sequence ID" value="BAT71389.1"/>
    <property type="molecule type" value="Genomic_DNA"/>
</dbReference>
<dbReference type="KEGG" id="ttk:TST_0583"/>
<reference evidence="2" key="1">
    <citation type="journal article" date="2018" name="Science">
        <title>A primordial and reversible TCA cycle in a facultatively chemolithoautotrophic thermophile.</title>
        <authorList>
            <person name="Nunoura T."/>
            <person name="Chikaraishi Y."/>
            <person name="Izaki R."/>
            <person name="Suwa T."/>
            <person name="Sato T."/>
            <person name="Harada T."/>
            <person name="Mori K."/>
            <person name="Kato Y."/>
            <person name="Miyazaki M."/>
            <person name="Shimamura S."/>
            <person name="Yanagawa K."/>
            <person name="Shuto A."/>
            <person name="Ohkouchi N."/>
            <person name="Fujita N."/>
            <person name="Takaki Y."/>
            <person name="Atomi H."/>
            <person name="Takai K."/>
        </authorList>
    </citation>
    <scope>NUCLEOTIDE SEQUENCE [LARGE SCALE GENOMIC DNA]</scope>
    <source>
        <strain evidence="2">DSM 17441 / JCM 13301 / NBRC 103674 / ABI70S6</strain>
    </source>
</reference>